<proteinExistence type="predicted"/>
<organism evidence="1 2">
    <name type="scientific">Actinoplanes cyaneus</name>
    <dbReference type="NCBI Taxonomy" id="52696"/>
    <lineage>
        <taxon>Bacteria</taxon>
        <taxon>Bacillati</taxon>
        <taxon>Actinomycetota</taxon>
        <taxon>Actinomycetes</taxon>
        <taxon>Micromonosporales</taxon>
        <taxon>Micromonosporaceae</taxon>
        <taxon>Actinoplanes</taxon>
    </lineage>
</organism>
<name>A0A919IQ36_9ACTN</name>
<keyword evidence="2" id="KW-1185">Reference proteome</keyword>
<gene>
    <name evidence="1" type="ORF">Acy02nite_62530</name>
</gene>
<sequence>MEPDLQGIAAAGAATIVGAMAGDAWKMAKQAVAHVCGRGRADAVEDVAAELELDRRRVTADADAEDAVRAYWADRLARLLAVRPDAAAELDALVRRLAAELPGSGSPAAAGHTFNVRARDRATVTVAGGNMRIGR</sequence>
<dbReference type="EMBL" id="BOMH01000046">
    <property type="protein sequence ID" value="GID68372.1"/>
    <property type="molecule type" value="Genomic_DNA"/>
</dbReference>
<accession>A0A919IQ36</accession>
<evidence type="ECO:0000313" key="2">
    <source>
        <dbReference type="Proteomes" id="UP000619479"/>
    </source>
</evidence>
<protein>
    <submittedName>
        <fullName evidence="1">Uncharacterized protein</fullName>
    </submittedName>
</protein>
<evidence type="ECO:0000313" key="1">
    <source>
        <dbReference type="EMBL" id="GID68372.1"/>
    </source>
</evidence>
<dbReference type="AlphaFoldDB" id="A0A919IQ36"/>
<dbReference type="RefSeq" id="WP_203747833.1">
    <property type="nucleotide sequence ID" value="NZ_BAAAUC010000022.1"/>
</dbReference>
<comment type="caution">
    <text evidence="1">The sequence shown here is derived from an EMBL/GenBank/DDBJ whole genome shotgun (WGS) entry which is preliminary data.</text>
</comment>
<dbReference type="Proteomes" id="UP000619479">
    <property type="component" value="Unassembled WGS sequence"/>
</dbReference>
<reference evidence="1" key="1">
    <citation type="submission" date="2021-01" db="EMBL/GenBank/DDBJ databases">
        <title>Whole genome shotgun sequence of Actinoplanes cyaneus NBRC 14990.</title>
        <authorList>
            <person name="Komaki H."/>
            <person name="Tamura T."/>
        </authorList>
    </citation>
    <scope>NUCLEOTIDE SEQUENCE</scope>
    <source>
        <strain evidence="1">NBRC 14990</strain>
    </source>
</reference>